<dbReference type="Proteomes" id="UP000504628">
    <property type="component" value="Chromosome 12"/>
</dbReference>
<dbReference type="SMART" id="SM00409">
    <property type="entry name" value="IG"/>
    <property type="match status" value="3"/>
</dbReference>
<dbReference type="FunFam" id="2.60.40.10:FF:000912">
    <property type="entry name" value="Myeloid cell surface antigen CD33"/>
    <property type="match status" value="1"/>
</dbReference>
<feature type="chain" id="PRO_5028996816" evidence="14">
    <location>
        <begin position="19"/>
        <end position="660"/>
    </location>
</feature>
<feature type="domain" description="Ig-like" evidence="15">
    <location>
        <begin position="21"/>
        <end position="105"/>
    </location>
</feature>
<dbReference type="InterPro" id="IPR013106">
    <property type="entry name" value="Ig_V-set"/>
</dbReference>
<feature type="transmembrane region" description="Helical" evidence="13">
    <location>
        <begin position="565"/>
        <end position="588"/>
    </location>
</feature>
<keyword evidence="8" id="KW-1015">Disulfide bond</keyword>
<keyword evidence="4" id="KW-0430">Lectin</keyword>
<evidence type="ECO:0000313" key="16">
    <source>
        <dbReference type="Proteomes" id="UP000504628"/>
    </source>
</evidence>
<name>A0A7E6CPE0_9CHIR</name>
<evidence type="ECO:0000313" key="17">
    <source>
        <dbReference type="RefSeq" id="XP_035868757.1"/>
    </source>
</evidence>
<keyword evidence="16" id="KW-1185">Reference proteome</keyword>
<evidence type="ECO:0000256" key="2">
    <source>
        <dbReference type="ARBA" id="ARBA00022692"/>
    </source>
</evidence>
<feature type="domain" description="Ig-like" evidence="15">
    <location>
        <begin position="148"/>
        <end position="231"/>
    </location>
</feature>
<dbReference type="OrthoDB" id="5843397at2759"/>
<keyword evidence="2 13" id="KW-0812">Transmembrane</keyword>
<dbReference type="GO" id="GO:0033691">
    <property type="term" value="F:sialic acid binding"/>
    <property type="evidence" value="ECO:0007669"/>
    <property type="project" value="TreeGrafter"/>
</dbReference>
<comment type="similarity">
    <text evidence="11">Belongs to the immunoglobulin superfamily. SIGLEC (sialic acid binding Ig-like lectin) family.</text>
</comment>
<dbReference type="Pfam" id="PF07686">
    <property type="entry name" value="V-set"/>
    <property type="match status" value="1"/>
</dbReference>
<dbReference type="CDD" id="cd05712">
    <property type="entry name" value="IgV_CD33"/>
    <property type="match status" value="1"/>
</dbReference>
<dbReference type="InterPro" id="IPR036179">
    <property type="entry name" value="Ig-like_dom_sf"/>
</dbReference>
<keyword evidence="6 13" id="KW-1133">Transmembrane helix</keyword>
<organism evidence="16 17">
    <name type="scientific">Phyllostomus discolor</name>
    <name type="common">pale spear-nosed bat</name>
    <dbReference type="NCBI Taxonomy" id="89673"/>
    <lineage>
        <taxon>Eukaryota</taxon>
        <taxon>Metazoa</taxon>
        <taxon>Chordata</taxon>
        <taxon>Craniata</taxon>
        <taxon>Vertebrata</taxon>
        <taxon>Euteleostomi</taxon>
        <taxon>Mammalia</taxon>
        <taxon>Eutheria</taxon>
        <taxon>Laurasiatheria</taxon>
        <taxon>Chiroptera</taxon>
        <taxon>Yangochiroptera</taxon>
        <taxon>Phyllostomidae</taxon>
        <taxon>Phyllostominae</taxon>
        <taxon>Phyllostomus</taxon>
    </lineage>
</organism>
<dbReference type="PANTHER" id="PTHR12035">
    <property type="entry name" value="SIALIC ACID BINDING IMMUNOGLOBULIN-LIKE LECTIN"/>
    <property type="match status" value="1"/>
</dbReference>
<dbReference type="SUPFAM" id="SSF48726">
    <property type="entry name" value="Immunoglobulin"/>
    <property type="match status" value="4"/>
</dbReference>
<evidence type="ECO:0000256" key="6">
    <source>
        <dbReference type="ARBA" id="ARBA00022989"/>
    </source>
</evidence>
<evidence type="ECO:0000256" key="1">
    <source>
        <dbReference type="ARBA" id="ARBA00004479"/>
    </source>
</evidence>
<dbReference type="InterPro" id="IPR007110">
    <property type="entry name" value="Ig-like_dom"/>
</dbReference>
<dbReference type="Gene3D" id="2.60.40.10">
    <property type="entry name" value="Immunoglobulins"/>
    <property type="match status" value="3"/>
</dbReference>
<comment type="subcellular location">
    <subcellularLocation>
        <location evidence="1">Membrane</location>
        <topology evidence="1">Single-pass type I membrane protein</topology>
    </subcellularLocation>
</comment>
<evidence type="ECO:0000256" key="3">
    <source>
        <dbReference type="ARBA" id="ARBA00022729"/>
    </source>
</evidence>
<feature type="signal peptide" evidence="14">
    <location>
        <begin position="1"/>
        <end position="18"/>
    </location>
</feature>
<evidence type="ECO:0000259" key="15">
    <source>
        <dbReference type="PROSITE" id="PS50835"/>
    </source>
</evidence>
<keyword evidence="5" id="KW-0130">Cell adhesion</keyword>
<evidence type="ECO:0000256" key="11">
    <source>
        <dbReference type="ARBA" id="ARBA00038361"/>
    </source>
</evidence>
<evidence type="ECO:0000256" key="13">
    <source>
        <dbReference type="SAM" id="Phobius"/>
    </source>
</evidence>
<dbReference type="GO" id="GO:0030246">
    <property type="term" value="F:carbohydrate binding"/>
    <property type="evidence" value="ECO:0007669"/>
    <property type="project" value="UniProtKB-KW"/>
</dbReference>
<dbReference type="FunFam" id="2.60.40.10:FF:000829">
    <property type="entry name" value="Sialic acid-binding Ig-like lectin 8"/>
    <property type="match status" value="1"/>
</dbReference>
<dbReference type="GeneID" id="114510594"/>
<reference evidence="17" key="1">
    <citation type="submission" date="2025-08" db="UniProtKB">
        <authorList>
            <consortium name="RefSeq"/>
        </authorList>
    </citation>
    <scope>IDENTIFICATION</scope>
    <source>
        <tissue evidence="17">Muscle</tissue>
    </source>
</reference>
<proteinExistence type="inferred from homology"/>
<sequence length="660" mass="71380">MLLLLLWLLALLWAGSLAQDGRYKLTVQGPVTVQEGLCVSVPCSFQYPWSSWYNPPPAYGYWFREGAKELQDPPAATNKQDRQVQEETQGRFFLLGDPGSYNCSLDIRDARGTDEGTYFFRVERGSPVQYSYKRNLLTVYVTALNHTPDILIPGTLECGHPMNLTCSVPWACEQGTPPLFSWTSAAHTSLGPRTHLSSVLTLTPRPQDHGTNLTCQVRFPAAGVTVERTIQLNVTCAPQNPAIGVIPGDGPGEPETRAGVVHGAIGGAGVTALLAGCLCATYFLVKRTHRETSAREAGGVDDTHTAVAPTPLLSPSPRGLILRIIQKLCLLYCVDSSAKGAGSLAEDQGFRLQVQGSVTVQEGQCVSMPCTVSYPKIGWTETALAYGYWFLGGAKSGEDAPMATNNSSLHTPTPDIHIQGTLESGHPNNVTWPQHHGTNLTCQVALPGGQIREKTIQLNVTYPPQLQGPSCSWEDEGLHCRCSSRAQPAPSLHWWLGEALLERNHSNASHTVTFHSAEPWVNSSLSIHGELASNLRLAYEAHNAHGKETVTVLLLPGRPGYGTGVIQGALGGAGATALLAVFLSLIILRICRKKWAEKAESQEGISQGHLKAPSSHHLPPVPAASPSENELHYAALSFHNMKPHNPQAQETPYSEVKIWK</sequence>
<dbReference type="PROSITE" id="PS50835">
    <property type="entry name" value="IG_LIKE"/>
    <property type="match status" value="2"/>
</dbReference>
<evidence type="ECO:0000256" key="5">
    <source>
        <dbReference type="ARBA" id="ARBA00022889"/>
    </source>
</evidence>
<keyword evidence="3 14" id="KW-0732">Signal</keyword>
<dbReference type="PANTHER" id="PTHR12035:SF132">
    <property type="entry name" value="MYELOID CELL SURFACE ANTIGEN CD33"/>
    <property type="match status" value="1"/>
</dbReference>
<gene>
    <name evidence="17" type="primary">LOC114510594</name>
</gene>
<dbReference type="InterPro" id="IPR003599">
    <property type="entry name" value="Ig_sub"/>
</dbReference>
<dbReference type="InParanoid" id="A0A7E6CPE0"/>
<evidence type="ECO:0000256" key="4">
    <source>
        <dbReference type="ARBA" id="ARBA00022734"/>
    </source>
</evidence>
<protein>
    <submittedName>
        <fullName evidence="17">Uncharacterized protein LOC114510594</fullName>
    </submittedName>
</protein>
<evidence type="ECO:0000256" key="14">
    <source>
        <dbReference type="SAM" id="SignalP"/>
    </source>
</evidence>
<evidence type="ECO:0000256" key="7">
    <source>
        <dbReference type="ARBA" id="ARBA00023136"/>
    </source>
</evidence>
<evidence type="ECO:0000256" key="12">
    <source>
        <dbReference type="SAM" id="MobiDB-lite"/>
    </source>
</evidence>
<evidence type="ECO:0000256" key="10">
    <source>
        <dbReference type="ARBA" id="ARBA00023319"/>
    </source>
</evidence>
<keyword evidence="9" id="KW-0325">Glycoprotein</keyword>
<dbReference type="InterPro" id="IPR051036">
    <property type="entry name" value="SIGLEC"/>
</dbReference>
<dbReference type="GO" id="GO:0007155">
    <property type="term" value="P:cell adhesion"/>
    <property type="evidence" value="ECO:0007669"/>
    <property type="project" value="UniProtKB-KW"/>
</dbReference>
<keyword evidence="7 13" id="KW-0472">Membrane</keyword>
<feature type="region of interest" description="Disordered" evidence="12">
    <location>
        <begin position="606"/>
        <end position="626"/>
    </location>
</feature>
<keyword evidence="10" id="KW-0393">Immunoglobulin domain</keyword>
<dbReference type="InterPro" id="IPR013783">
    <property type="entry name" value="Ig-like_fold"/>
</dbReference>
<dbReference type="GO" id="GO:0005886">
    <property type="term" value="C:plasma membrane"/>
    <property type="evidence" value="ECO:0007669"/>
    <property type="project" value="TreeGrafter"/>
</dbReference>
<dbReference type="KEGG" id="pdic:114510594"/>
<evidence type="ECO:0000256" key="8">
    <source>
        <dbReference type="ARBA" id="ARBA00023157"/>
    </source>
</evidence>
<dbReference type="AlphaFoldDB" id="A0A7E6CPE0"/>
<evidence type="ECO:0000256" key="9">
    <source>
        <dbReference type="ARBA" id="ARBA00023180"/>
    </source>
</evidence>
<dbReference type="RefSeq" id="XP_035868757.1">
    <property type="nucleotide sequence ID" value="XM_036012864.1"/>
</dbReference>
<accession>A0A7E6CPE0</accession>